<dbReference type="SMART" id="SM00471">
    <property type="entry name" value="HDc"/>
    <property type="match status" value="1"/>
</dbReference>
<proteinExistence type="predicted"/>
<feature type="chain" id="PRO_5012829312" description="HD/PDEase domain-containing protein" evidence="1">
    <location>
        <begin position="25"/>
        <end position="337"/>
    </location>
</feature>
<dbReference type="Pfam" id="PF01966">
    <property type="entry name" value="HD"/>
    <property type="match status" value="1"/>
</dbReference>
<dbReference type="STRING" id="3760.A0A251R8M1"/>
<dbReference type="eggNOG" id="ENOG502QSR7">
    <property type="taxonomic scope" value="Eukaryota"/>
</dbReference>
<dbReference type="SUPFAM" id="SSF109604">
    <property type="entry name" value="HD-domain/PDEase-like"/>
    <property type="match status" value="1"/>
</dbReference>
<evidence type="ECO:0000256" key="1">
    <source>
        <dbReference type="SAM" id="SignalP"/>
    </source>
</evidence>
<dbReference type="InterPro" id="IPR006674">
    <property type="entry name" value="HD_domain"/>
</dbReference>
<dbReference type="Proteomes" id="UP000006882">
    <property type="component" value="Chromosome G1"/>
</dbReference>
<dbReference type="InterPro" id="IPR003607">
    <property type="entry name" value="HD/PDEase_dom"/>
</dbReference>
<keyword evidence="4" id="KW-1185">Reference proteome</keyword>
<dbReference type="AlphaFoldDB" id="A0A251R8M1"/>
<sequence>MAFRRAPCVHLGVILQLVMRSTQTSTRCPQPYFRPFHGIVRPLLSLNPSATDPNGNDAQSKPFTRKKRLQVFQSNLPLQSKYQVKISVCSLEREKKLKQGREGKRTMGSVRSWEETVRKAEKLVEEAMKDNDASHDAAHVWRVRDLALSLALEEQGLSLLSSNSNTMQIVELAALLHDIGDYKYLRDPSEEKIVENFLDEEGIEESTKMKILKIIKGMGFKDELAGSANNDLPPEFGVVQDADRLDAIGAIGIARCFTFGGSRNRVLHDPNIQPRSDLSKEKYMKKDEQTTVNHFHEKLLKLKSLMKTKAGQKRAERRHKFMEEFLVEFYEEWDGRA</sequence>
<dbReference type="EMBL" id="CM007651">
    <property type="protein sequence ID" value="ONI32090.1"/>
    <property type="molecule type" value="Genomic_DNA"/>
</dbReference>
<dbReference type="PANTHER" id="PTHR33594:SF1">
    <property type="entry name" value="HD_PDEASE DOMAIN-CONTAINING PROTEIN"/>
    <property type="match status" value="1"/>
</dbReference>
<organism evidence="3 4">
    <name type="scientific">Prunus persica</name>
    <name type="common">Peach</name>
    <name type="synonym">Amygdalus persica</name>
    <dbReference type="NCBI Taxonomy" id="3760"/>
    <lineage>
        <taxon>Eukaryota</taxon>
        <taxon>Viridiplantae</taxon>
        <taxon>Streptophyta</taxon>
        <taxon>Embryophyta</taxon>
        <taxon>Tracheophyta</taxon>
        <taxon>Spermatophyta</taxon>
        <taxon>Magnoliopsida</taxon>
        <taxon>eudicotyledons</taxon>
        <taxon>Gunneridae</taxon>
        <taxon>Pentapetalae</taxon>
        <taxon>rosids</taxon>
        <taxon>fabids</taxon>
        <taxon>Rosales</taxon>
        <taxon>Rosaceae</taxon>
        <taxon>Amygdaloideae</taxon>
        <taxon>Amygdaleae</taxon>
        <taxon>Prunus</taxon>
    </lineage>
</organism>
<dbReference type="CDD" id="cd00077">
    <property type="entry name" value="HDc"/>
    <property type="match status" value="1"/>
</dbReference>
<protein>
    <recommendedName>
        <fullName evidence="2">HD/PDEase domain-containing protein</fullName>
    </recommendedName>
</protein>
<evidence type="ECO:0000313" key="4">
    <source>
        <dbReference type="Proteomes" id="UP000006882"/>
    </source>
</evidence>
<dbReference type="PANTHER" id="PTHR33594">
    <property type="entry name" value="SUPERFAMILY HYDROLASE, PUTATIVE (AFU_ORTHOLOGUE AFUA_1G03035)-RELATED"/>
    <property type="match status" value="1"/>
</dbReference>
<dbReference type="Gene3D" id="1.20.58.1910">
    <property type="match status" value="1"/>
</dbReference>
<dbReference type="Gramene" id="ONI32090">
    <property type="protein sequence ID" value="ONI32090"/>
    <property type="gene ID" value="PRUPE_1G347700"/>
</dbReference>
<dbReference type="SMR" id="A0A251R8M1"/>
<evidence type="ECO:0000259" key="2">
    <source>
        <dbReference type="SMART" id="SM00471"/>
    </source>
</evidence>
<keyword evidence="1" id="KW-0732">Signal</keyword>
<reference evidence="3 4" key="1">
    <citation type="journal article" date="2013" name="Nat. Genet.">
        <title>The high-quality draft genome of peach (Prunus persica) identifies unique patterns of genetic diversity, domestication and genome evolution.</title>
        <authorList>
            <consortium name="International Peach Genome Initiative"/>
            <person name="Verde I."/>
            <person name="Abbott A.G."/>
            <person name="Scalabrin S."/>
            <person name="Jung S."/>
            <person name="Shu S."/>
            <person name="Marroni F."/>
            <person name="Zhebentyayeva T."/>
            <person name="Dettori M.T."/>
            <person name="Grimwood J."/>
            <person name="Cattonaro F."/>
            <person name="Zuccolo A."/>
            <person name="Rossini L."/>
            <person name="Jenkins J."/>
            <person name="Vendramin E."/>
            <person name="Meisel L.A."/>
            <person name="Decroocq V."/>
            <person name="Sosinski B."/>
            <person name="Prochnik S."/>
            <person name="Mitros T."/>
            <person name="Policriti A."/>
            <person name="Cipriani G."/>
            <person name="Dondini L."/>
            <person name="Ficklin S."/>
            <person name="Goodstein D.M."/>
            <person name="Xuan P."/>
            <person name="Del Fabbro C."/>
            <person name="Aramini V."/>
            <person name="Copetti D."/>
            <person name="Gonzalez S."/>
            <person name="Horner D.S."/>
            <person name="Falchi R."/>
            <person name="Lucas S."/>
            <person name="Mica E."/>
            <person name="Maldonado J."/>
            <person name="Lazzari B."/>
            <person name="Bielenberg D."/>
            <person name="Pirona R."/>
            <person name="Miculan M."/>
            <person name="Barakat A."/>
            <person name="Testolin R."/>
            <person name="Stella A."/>
            <person name="Tartarini S."/>
            <person name="Tonutti P."/>
            <person name="Arus P."/>
            <person name="Orellana A."/>
            <person name="Wells C."/>
            <person name="Main D."/>
            <person name="Vizzotto G."/>
            <person name="Silva H."/>
            <person name="Salamini F."/>
            <person name="Schmutz J."/>
            <person name="Morgante M."/>
            <person name="Rokhsar D.S."/>
        </authorList>
    </citation>
    <scope>NUCLEOTIDE SEQUENCE [LARGE SCALE GENOMIC DNA]</scope>
    <source>
        <strain evidence="4">cv. Nemared</strain>
    </source>
</reference>
<dbReference type="OrthoDB" id="16547at2759"/>
<name>A0A251R8M1_PRUPE</name>
<gene>
    <name evidence="3" type="ORF">PRUPE_1G347700</name>
</gene>
<accession>A0A251R8M1</accession>
<feature type="signal peptide" evidence="1">
    <location>
        <begin position="1"/>
        <end position="24"/>
    </location>
</feature>
<feature type="domain" description="HD/PDEase" evidence="2">
    <location>
        <begin position="132"/>
        <end position="257"/>
    </location>
</feature>
<evidence type="ECO:0000313" key="3">
    <source>
        <dbReference type="EMBL" id="ONI32090.1"/>
    </source>
</evidence>
<dbReference type="Gene3D" id="1.10.472.50">
    <property type="entry name" value="HD-domain/PDEase-like"/>
    <property type="match status" value="1"/>
</dbReference>